<sequence>MIEINYKNLDLEIYWEEVKKETFQKPKSDSTNTTLKDYQDKLFIDKKLSVSLEELYRFLQEKNDVFKTIFSDIELKTLILLHVDELNHKVRKIEEKINLLDEDKQKQLKIILKDVFQYSKFQAKVLAPYFEKYLNPRTCYYCNIDFINRYGEEEVEKNGKKEIEFKNKFTLDHFIDKGRYSYLALSLFNLIPCCFICNSKKIKGSIEFYGNEKLQNTNPYLRSFDFDEKVKFKLFLTDSCEDLDIKSKDNIDIRLKENYSNKYDCKDGYIEKFQLDKRYQAHKDIVFEMLENAKLYSDSRLKELQELTGIPYQEIKKDIFNLIEDDADLSKEPFSKLRKDMADELGIERVRLK</sequence>
<name>A0A6S6SEC0_9BACT</name>
<reference evidence="1" key="1">
    <citation type="submission" date="2020-01" db="EMBL/GenBank/DDBJ databases">
        <authorList>
            <person name="Meier V. D."/>
            <person name="Meier V D."/>
        </authorList>
    </citation>
    <scope>NUCLEOTIDE SEQUENCE</scope>
    <source>
        <strain evidence="1">HLG_WM_MAG_03</strain>
    </source>
</reference>
<organism evidence="1">
    <name type="scientific">uncultured Sulfurovum sp</name>
    <dbReference type="NCBI Taxonomy" id="269237"/>
    <lineage>
        <taxon>Bacteria</taxon>
        <taxon>Pseudomonadati</taxon>
        <taxon>Campylobacterota</taxon>
        <taxon>Epsilonproteobacteria</taxon>
        <taxon>Campylobacterales</taxon>
        <taxon>Sulfurovaceae</taxon>
        <taxon>Sulfurovum</taxon>
        <taxon>environmental samples</taxon>
    </lineage>
</organism>
<proteinExistence type="predicted"/>
<dbReference type="EMBL" id="CACVAR010000088">
    <property type="protein sequence ID" value="CAA6801642.1"/>
    <property type="molecule type" value="Genomic_DNA"/>
</dbReference>
<accession>A0A6S6SEC0</accession>
<dbReference type="Gene3D" id="1.10.30.50">
    <property type="match status" value="1"/>
</dbReference>
<protein>
    <recommendedName>
        <fullName evidence="2">HNH nuclease domain-containing protein</fullName>
    </recommendedName>
</protein>
<evidence type="ECO:0008006" key="2">
    <source>
        <dbReference type="Google" id="ProtNLM"/>
    </source>
</evidence>
<gene>
    <name evidence="1" type="ORF">HELGO_WM33429</name>
</gene>
<dbReference type="AlphaFoldDB" id="A0A6S6SEC0"/>
<evidence type="ECO:0000313" key="1">
    <source>
        <dbReference type="EMBL" id="CAA6801642.1"/>
    </source>
</evidence>